<dbReference type="GO" id="GO:0016042">
    <property type="term" value="P:lipid catabolic process"/>
    <property type="evidence" value="ECO:0007669"/>
    <property type="project" value="UniProtKB-UniRule"/>
</dbReference>
<keyword evidence="3 5" id="KW-0442">Lipid degradation</keyword>
<dbReference type="Proteomes" id="UP000027138">
    <property type="component" value="Unassembled WGS sequence"/>
</dbReference>
<feature type="domain" description="Fungal lipase-type" evidence="6">
    <location>
        <begin position="125"/>
        <end position="287"/>
    </location>
</feature>
<dbReference type="InterPro" id="IPR002921">
    <property type="entry name" value="Fungal_lipase-type"/>
</dbReference>
<evidence type="ECO:0000256" key="4">
    <source>
        <dbReference type="ARBA" id="ARBA00023098"/>
    </source>
</evidence>
<dbReference type="EC" id="3.1.1.-" evidence="5"/>
<name>A0A067JB88_JATCU</name>
<dbReference type="Pfam" id="PF01764">
    <property type="entry name" value="Lipase_3"/>
    <property type="match status" value="1"/>
</dbReference>
<reference evidence="7 8" key="1">
    <citation type="journal article" date="2014" name="PLoS ONE">
        <title>Global Analysis of Gene Expression Profiles in Physic Nut (Jatropha curcas L.) Seedlings Exposed to Salt Stress.</title>
        <authorList>
            <person name="Zhang L."/>
            <person name="Zhang C."/>
            <person name="Wu P."/>
            <person name="Chen Y."/>
            <person name="Li M."/>
            <person name="Jiang H."/>
            <person name="Wu G."/>
        </authorList>
    </citation>
    <scope>NUCLEOTIDE SEQUENCE [LARGE SCALE GENOMIC DNA]</scope>
    <source>
        <strain evidence="8">cv. GZQX0401</strain>
        <tissue evidence="7">Young leaves</tissue>
    </source>
</reference>
<evidence type="ECO:0000256" key="1">
    <source>
        <dbReference type="ARBA" id="ARBA00010701"/>
    </source>
</evidence>
<dbReference type="EMBL" id="KK915662">
    <property type="protein sequence ID" value="KDP21071.1"/>
    <property type="molecule type" value="Genomic_DNA"/>
</dbReference>
<evidence type="ECO:0000259" key="6">
    <source>
        <dbReference type="Pfam" id="PF01764"/>
    </source>
</evidence>
<evidence type="ECO:0000313" key="8">
    <source>
        <dbReference type="Proteomes" id="UP000027138"/>
    </source>
</evidence>
<dbReference type="SUPFAM" id="SSF53474">
    <property type="entry name" value="alpha/beta-Hydrolases"/>
    <property type="match status" value="1"/>
</dbReference>
<evidence type="ECO:0000313" key="7">
    <source>
        <dbReference type="EMBL" id="KDP21071.1"/>
    </source>
</evidence>
<dbReference type="AlphaFoldDB" id="A0A067JB88"/>
<keyword evidence="4 5" id="KW-0443">Lipid metabolism</keyword>
<accession>A0A067JB88</accession>
<dbReference type="InterPro" id="IPR029058">
    <property type="entry name" value="AB_hydrolase_fold"/>
</dbReference>
<dbReference type="InterPro" id="IPR033556">
    <property type="entry name" value="PLA"/>
</dbReference>
<protein>
    <recommendedName>
        <fullName evidence="5">Phospholipase A1</fullName>
        <ecNumber evidence="5">3.1.1.-</ecNumber>
    </recommendedName>
</protein>
<sequence>MAGIASNWKVLSGENNWDGLLDPIDDNLRHYLINNGFLTAAAPAALNDVKQSPGYALSRYPPENYFSEAGIEQGNPFKYQVTDFFYGRSEFDFGDWTIAGLSAYFGFVAVTTDEGKIVTGRRDIVVCWRGTSFTIEWFKDFDHIFTSGSDLFPDTDAKVHNGFHSVYTTSKSDSTYNKRSAREQVLAAARRNGDKDVALKEDVSITITGHSLGSALATLNAMDIAFNGYNKPSGSDTGYPVTAFVFASPRVGNKEFQDVFNGLQDAGTLHLLRIRNYNDIVPELPPKILDFTYEDVGVELYLDTTKSPYIKGESITEAHDLNLYMHGVAGYQGNEDFKLVINLDIALLNKYNDLLKDSYGVPPNWWSNVFRQGMIQFDDGTWKLNDYVPDPPTDDDAATVATENGTK</sequence>
<dbReference type="Gene3D" id="3.40.50.1820">
    <property type="entry name" value="alpha/beta hydrolase"/>
    <property type="match status" value="1"/>
</dbReference>
<dbReference type="PANTHER" id="PTHR31828">
    <property type="entry name" value="PHOSPHOLIPASE A1-IIGAMMA"/>
    <property type="match status" value="1"/>
</dbReference>
<keyword evidence="2 5" id="KW-0378">Hydrolase</keyword>
<dbReference type="OrthoDB" id="438440at2759"/>
<dbReference type="KEGG" id="jcu:105650153"/>
<gene>
    <name evidence="7" type="ORF">JCGZ_21542</name>
</gene>
<dbReference type="PANTHER" id="PTHR31828:SF20">
    <property type="entry name" value="PHOSPHOLIPASE A1"/>
    <property type="match status" value="1"/>
</dbReference>
<comment type="function">
    <text evidence="5">Acylhydrolase that catalyzes the hydrolysis of phospholipids at the sn-1 position.</text>
</comment>
<evidence type="ECO:0000256" key="2">
    <source>
        <dbReference type="ARBA" id="ARBA00022801"/>
    </source>
</evidence>
<organism evidence="7 8">
    <name type="scientific">Jatropha curcas</name>
    <name type="common">Barbados nut</name>
    <dbReference type="NCBI Taxonomy" id="180498"/>
    <lineage>
        <taxon>Eukaryota</taxon>
        <taxon>Viridiplantae</taxon>
        <taxon>Streptophyta</taxon>
        <taxon>Embryophyta</taxon>
        <taxon>Tracheophyta</taxon>
        <taxon>Spermatophyta</taxon>
        <taxon>Magnoliopsida</taxon>
        <taxon>eudicotyledons</taxon>
        <taxon>Gunneridae</taxon>
        <taxon>Pentapetalae</taxon>
        <taxon>rosids</taxon>
        <taxon>fabids</taxon>
        <taxon>Malpighiales</taxon>
        <taxon>Euphorbiaceae</taxon>
        <taxon>Crotonoideae</taxon>
        <taxon>Jatropheae</taxon>
        <taxon>Jatropha</taxon>
    </lineage>
</organism>
<keyword evidence="8" id="KW-1185">Reference proteome</keyword>
<comment type="similarity">
    <text evidence="1 5">Belongs to the AB hydrolase superfamily. Lipase family.</text>
</comment>
<dbReference type="GO" id="GO:0008970">
    <property type="term" value="F:phospholipase A1 activity"/>
    <property type="evidence" value="ECO:0007669"/>
    <property type="project" value="UniProtKB-UniRule"/>
</dbReference>
<proteinExistence type="inferred from homology"/>
<evidence type="ECO:0000256" key="5">
    <source>
        <dbReference type="RuleBase" id="RU367093"/>
    </source>
</evidence>
<evidence type="ECO:0000256" key="3">
    <source>
        <dbReference type="ARBA" id="ARBA00022963"/>
    </source>
</evidence>
<dbReference type="CDD" id="cd00519">
    <property type="entry name" value="Lipase_3"/>
    <property type="match status" value="1"/>
</dbReference>